<name>N6U899_9HYPH</name>
<accession>N6U899</accession>
<reference evidence="3 4" key="1">
    <citation type="journal article" date="2012" name="BMC Genomics">
        <title>Genomic basis of broad host range and environmental adaptability of Rhizobium tropici CIAT 899 and Rhizobium sp. PRF 81 which are used in inoculants for common bean (Phaseolus vulgaris L.).</title>
        <authorList>
            <person name="Ormeno-Orrillo E."/>
            <person name="Menna P."/>
            <person name="Almeida L.G."/>
            <person name="Ollero F.J."/>
            <person name="Nicolas M.F."/>
            <person name="Pains Rodrigues E."/>
            <person name="Shigueyoshi Nakatani A."/>
            <person name="Silva Batista J.S."/>
            <person name="Oliveira Chueire L.M."/>
            <person name="Souza R.C."/>
            <person name="Ribeiro Vasconcelos A.T."/>
            <person name="Megias M."/>
            <person name="Hungria M."/>
            <person name="Martinez-Romero E."/>
        </authorList>
    </citation>
    <scope>NUCLEOTIDE SEQUENCE [LARGE SCALE GENOMIC DNA]</scope>
    <source>
        <strain evidence="3 4">PRF 81</strain>
    </source>
</reference>
<sequence>MTALNVRPATDRRGGIRRGQRWPARCLELLRNVSLRKSFMTFAVALFAAALVFPSRDGLAEQVAAPALTVSVTTPAQRDWPETVPASGWLKPWQEAIIASETAGLRITDILVDVGSVVTKGQTLVRLSQDSALADLRKQEAAVVTAQANLAKAKANADRARQLRSSGALSVEKITEYLADEQTATASLASEEAALDSTKIKLAQTTITAVDDGMITSRSAELGAVVSAGTELFRLVRQQKVEWQAEVSARYLPRISEGLKVEINGADALSVQGRVRLVGPSVSTDTSRAIVYVALPADVRPRVGLYVTGNIELQATPALAVPETAIVFRDGINYVFIADGDKRVRRVRVETGRRNNAEVEVVSGIGPSSQVVKSGGAFLSDNDVVKIAEKD</sequence>
<dbReference type="GO" id="GO:1990281">
    <property type="term" value="C:efflux pump complex"/>
    <property type="evidence" value="ECO:0007669"/>
    <property type="project" value="TreeGrafter"/>
</dbReference>
<dbReference type="Gene3D" id="1.10.287.470">
    <property type="entry name" value="Helix hairpin bin"/>
    <property type="match status" value="1"/>
</dbReference>
<dbReference type="GO" id="GO:0015562">
    <property type="term" value="F:efflux transmembrane transporter activity"/>
    <property type="evidence" value="ECO:0007669"/>
    <property type="project" value="TreeGrafter"/>
</dbReference>
<dbReference type="NCBIfam" id="TIGR01730">
    <property type="entry name" value="RND_mfp"/>
    <property type="match status" value="1"/>
</dbReference>
<evidence type="ECO:0000313" key="3">
    <source>
        <dbReference type="EMBL" id="ENN86458.1"/>
    </source>
</evidence>
<dbReference type="Gene3D" id="2.40.50.100">
    <property type="match status" value="1"/>
</dbReference>
<keyword evidence="2" id="KW-0175">Coiled coil</keyword>
<dbReference type="Proteomes" id="UP000012429">
    <property type="component" value="Unassembled WGS sequence"/>
</dbReference>
<dbReference type="SUPFAM" id="SSF111369">
    <property type="entry name" value="HlyD-like secretion proteins"/>
    <property type="match status" value="1"/>
</dbReference>
<organism evidence="3 4">
    <name type="scientific">Rhizobium freirei PRF 81</name>
    <dbReference type="NCBI Taxonomy" id="363754"/>
    <lineage>
        <taxon>Bacteria</taxon>
        <taxon>Pseudomonadati</taxon>
        <taxon>Pseudomonadota</taxon>
        <taxon>Alphaproteobacteria</taxon>
        <taxon>Hyphomicrobiales</taxon>
        <taxon>Rhizobiaceae</taxon>
        <taxon>Rhizobium/Agrobacterium group</taxon>
        <taxon>Rhizobium</taxon>
    </lineage>
</organism>
<dbReference type="Gene3D" id="2.40.30.170">
    <property type="match status" value="1"/>
</dbReference>
<dbReference type="Gene3D" id="2.40.420.20">
    <property type="match status" value="1"/>
</dbReference>
<dbReference type="STRING" id="363754.RHSP_09648"/>
<evidence type="ECO:0000256" key="2">
    <source>
        <dbReference type="SAM" id="Coils"/>
    </source>
</evidence>
<feature type="coiled-coil region" evidence="2">
    <location>
        <begin position="136"/>
        <end position="163"/>
    </location>
</feature>
<keyword evidence="4" id="KW-1185">Reference proteome</keyword>
<proteinExistence type="inferred from homology"/>
<dbReference type="PANTHER" id="PTHR30469:SF15">
    <property type="entry name" value="HLYD FAMILY OF SECRETION PROTEINS"/>
    <property type="match status" value="1"/>
</dbReference>
<comment type="similarity">
    <text evidence="1">Belongs to the membrane fusion protein (MFP) (TC 8.A.1) family.</text>
</comment>
<comment type="caution">
    <text evidence="3">The sequence shown here is derived from an EMBL/GenBank/DDBJ whole genome shotgun (WGS) entry which is preliminary data.</text>
</comment>
<gene>
    <name evidence="3" type="primary">mtrC</name>
    <name evidence="3" type="ORF">RHSP_09648</name>
</gene>
<dbReference type="EMBL" id="AQHN01000067">
    <property type="protein sequence ID" value="ENN86458.1"/>
    <property type="molecule type" value="Genomic_DNA"/>
</dbReference>
<dbReference type="InterPro" id="IPR006143">
    <property type="entry name" value="RND_pump_MFP"/>
</dbReference>
<evidence type="ECO:0000256" key="1">
    <source>
        <dbReference type="ARBA" id="ARBA00009477"/>
    </source>
</evidence>
<dbReference type="PATRIC" id="fig|363754.4.peg.3715"/>
<protein>
    <submittedName>
        <fullName evidence="3">Membrane fusion protein</fullName>
    </submittedName>
</protein>
<dbReference type="AlphaFoldDB" id="N6U899"/>
<dbReference type="PANTHER" id="PTHR30469">
    <property type="entry name" value="MULTIDRUG RESISTANCE PROTEIN MDTA"/>
    <property type="match status" value="1"/>
</dbReference>
<evidence type="ECO:0000313" key="4">
    <source>
        <dbReference type="Proteomes" id="UP000012429"/>
    </source>
</evidence>